<name>M1ZZU6_CLOBO</name>
<dbReference type="Pfam" id="PF09820">
    <property type="entry name" value="AAA-ATPase_like"/>
    <property type="match status" value="1"/>
</dbReference>
<evidence type="ECO:0000313" key="3">
    <source>
        <dbReference type="Proteomes" id="UP000011944"/>
    </source>
</evidence>
<gene>
    <name evidence="2" type="ORF">CFSAN001627_01168</name>
</gene>
<reference evidence="2 3" key="2">
    <citation type="submission" date="2013-03" db="EMBL/GenBank/DDBJ databases">
        <title>Diversity in Clostridium botulinum.</title>
        <authorList>
            <person name="Timme R.E."/>
            <person name="Allard M."/>
            <person name="Luo Y."/>
            <person name="Strain E."/>
            <person name="Gonzalez-Escalona N."/>
            <person name="Brown E."/>
        </authorList>
    </citation>
    <scope>NUCLEOTIDE SEQUENCE [LARGE SCALE GENOMIC DNA]</scope>
    <source>
        <strain evidence="2 3">CFSAN001627</strain>
    </source>
</reference>
<evidence type="ECO:0000259" key="1">
    <source>
        <dbReference type="Pfam" id="PF09820"/>
    </source>
</evidence>
<dbReference type="AlphaFoldDB" id="M1ZZU6"/>
<protein>
    <recommendedName>
        <fullName evidence="1">AAA-ATPase-like domain-containing protein</fullName>
    </recommendedName>
</protein>
<comment type="caution">
    <text evidence="2">The sequence shown here is derived from an EMBL/GenBank/DDBJ whole genome shotgun (WGS) entry which is preliminary data.</text>
</comment>
<accession>M1ZZU6</accession>
<proteinExistence type="predicted"/>
<dbReference type="Proteomes" id="UP000011944">
    <property type="component" value="Unassembled WGS sequence"/>
</dbReference>
<dbReference type="PANTHER" id="PTHR34825">
    <property type="entry name" value="CONSERVED PROTEIN, WITH A WEAK D-GALACTARATE DEHYDRATASE/ALTRONATE HYDROLASE DOMAIN"/>
    <property type="match status" value="1"/>
</dbReference>
<sequence length="48" mass="6042">MKRIPYGISNFEVLREKNYLYVDKTFYIELLDRYAPYNFFIRPRRFGK</sequence>
<evidence type="ECO:0000313" key="2">
    <source>
        <dbReference type="EMBL" id="EKN43338.1"/>
    </source>
</evidence>
<feature type="domain" description="AAA-ATPase-like" evidence="1">
    <location>
        <begin position="5"/>
        <end position="48"/>
    </location>
</feature>
<organism evidence="2 3">
    <name type="scientific">Clostridium botulinum CFSAN001627</name>
    <dbReference type="NCBI Taxonomy" id="1232189"/>
    <lineage>
        <taxon>Bacteria</taxon>
        <taxon>Bacillati</taxon>
        <taxon>Bacillota</taxon>
        <taxon>Clostridia</taxon>
        <taxon>Eubacteriales</taxon>
        <taxon>Clostridiaceae</taxon>
        <taxon>Clostridium</taxon>
    </lineage>
</organism>
<dbReference type="InterPro" id="IPR018631">
    <property type="entry name" value="AAA-ATPase-like_dom"/>
</dbReference>
<dbReference type="PANTHER" id="PTHR34825:SF2">
    <property type="entry name" value="AAA-ATPASE-LIKE DOMAIN-CONTAINING PROTEIN"/>
    <property type="match status" value="1"/>
</dbReference>
<reference evidence="2 3" key="1">
    <citation type="submission" date="2012-10" db="EMBL/GenBank/DDBJ databases">
        <authorList>
            <person name="Strain E.A."/>
            <person name="Brown E."/>
            <person name="Allard M.W."/>
            <person name="Gonzalez-Escalona N."/>
            <person name="Timme R."/>
        </authorList>
    </citation>
    <scope>NUCLEOTIDE SEQUENCE [LARGE SCALE GENOMIC DNA]</scope>
    <source>
        <strain evidence="2 3">CFSAN001627</strain>
    </source>
</reference>
<feature type="non-terminal residue" evidence="2">
    <location>
        <position position="48"/>
    </location>
</feature>
<dbReference type="EMBL" id="AMXI01000070">
    <property type="protein sequence ID" value="EKN43338.1"/>
    <property type="molecule type" value="Genomic_DNA"/>
</dbReference>